<proteinExistence type="predicted"/>
<evidence type="ECO:0000256" key="1">
    <source>
        <dbReference type="SAM" id="SignalP"/>
    </source>
</evidence>
<gene>
    <name evidence="2" type="ORF">Nepgr_033888</name>
</gene>
<dbReference type="Proteomes" id="UP001279734">
    <property type="component" value="Unassembled WGS sequence"/>
</dbReference>
<keyword evidence="1" id="KW-0732">Signal</keyword>
<protein>
    <recommendedName>
        <fullName evidence="4">Secreted protein</fullName>
    </recommendedName>
</protein>
<evidence type="ECO:0000313" key="2">
    <source>
        <dbReference type="EMBL" id="GMH32044.1"/>
    </source>
</evidence>
<reference evidence="2" key="1">
    <citation type="submission" date="2023-05" db="EMBL/GenBank/DDBJ databases">
        <title>Nepenthes gracilis genome sequencing.</title>
        <authorList>
            <person name="Fukushima K."/>
        </authorList>
    </citation>
    <scope>NUCLEOTIDE SEQUENCE</scope>
    <source>
        <strain evidence="2">SING2019-196</strain>
    </source>
</reference>
<sequence length="168" mass="18360">MRFHRVVCHWVALPMMGLVLGFAEPLPMFPSRVGPGGLPSVLAAVVCVAPPCHCNSFCSCRVMGYWHASRPICIPTDYLCWSLDANRFCVVGFFGEDPSNADFGFGGRHSADDLCILILVLLTRGGRCPPPLLIGCEGIWRDLAHCFLLDCIWCSQCLQSASSDIVVL</sequence>
<dbReference type="AlphaFoldDB" id="A0AAD3TMT6"/>
<accession>A0AAD3TMT6</accession>
<feature type="signal peptide" evidence="1">
    <location>
        <begin position="1"/>
        <end position="23"/>
    </location>
</feature>
<evidence type="ECO:0000313" key="3">
    <source>
        <dbReference type="Proteomes" id="UP001279734"/>
    </source>
</evidence>
<name>A0AAD3TMT6_NEPGR</name>
<evidence type="ECO:0008006" key="4">
    <source>
        <dbReference type="Google" id="ProtNLM"/>
    </source>
</evidence>
<dbReference type="EMBL" id="BSYO01000054">
    <property type="protein sequence ID" value="GMH32044.1"/>
    <property type="molecule type" value="Genomic_DNA"/>
</dbReference>
<comment type="caution">
    <text evidence="2">The sequence shown here is derived from an EMBL/GenBank/DDBJ whole genome shotgun (WGS) entry which is preliminary data.</text>
</comment>
<feature type="chain" id="PRO_5042032270" description="Secreted protein" evidence="1">
    <location>
        <begin position="24"/>
        <end position="168"/>
    </location>
</feature>
<organism evidence="2 3">
    <name type="scientific">Nepenthes gracilis</name>
    <name type="common">Slender pitcher plant</name>
    <dbReference type="NCBI Taxonomy" id="150966"/>
    <lineage>
        <taxon>Eukaryota</taxon>
        <taxon>Viridiplantae</taxon>
        <taxon>Streptophyta</taxon>
        <taxon>Embryophyta</taxon>
        <taxon>Tracheophyta</taxon>
        <taxon>Spermatophyta</taxon>
        <taxon>Magnoliopsida</taxon>
        <taxon>eudicotyledons</taxon>
        <taxon>Gunneridae</taxon>
        <taxon>Pentapetalae</taxon>
        <taxon>Caryophyllales</taxon>
        <taxon>Nepenthaceae</taxon>
        <taxon>Nepenthes</taxon>
    </lineage>
</organism>
<keyword evidence="3" id="KW-1185">Reference proteome</keyword>